<reference evidence="1" key="1">
    <citation type="submission" date="2016-10" db="EMBL/GenBank/DDBJ databases">
        <authorList>
            <person name="Varghese N."/>
            <person name="Submissions S."/>
        </authorList>
    </citation>
    <scope>NUCLEOTIDE SEQUENCE [LARGE SCALE GENOMIC DNA]</scope>
    <source>
        <strain evidence="1">YR281</strain>
    </source>
</reference>
<protein>
    <submittedName>
        <fullName evidence="1">Transposase of IS4/5 family</fullName>
    </submittedName>
</protein>
<accession>A0A7Z7BB99</accession>
<comment type="caution">
    <text evidence="1">The sequence shown here is derived from an EMBL/GenBank/DDBJ whole genome shotgun (WGS) entry which is preliminary data.</text>
</comment>
<dbReference type="Proteomes" id="UP000198900">
    <property type="component" value="Unassembled WGS sequence"/>
</dbReference>
<proteinExistence type="predicted"/>
<evidence type="ECO:0000313" key="2">
    <source>
        <dbReference type="Proteomes" id="UP000198900"/>
    </source>
</evidence>
<dbReference type="AlphaFoldDB" id="A0A7Z7BB99"/>
<name>A0A7Z7BB99_9BURK</name>
<organism evidence="1 2">
    <name type="scientific">Paraburkholderia steynii</name>
    <dbReference type="NCBI Taxonomy" id="1245441"/>
    <lineage>
        <taxon>Bacteria</taxon>
        <taxon>Pseudomonadati</taxon>
        <taxon>Pseudomonadota</taxon>
        <taxon>Betaproteobacteria</taxon>
        <taxon>Burkholderiales</taxon>
        <taxon>Burkholderiaceae</taxon>
        <taxon>Paraburkholderia</taxon>
    </lineage>
</organism>
<sequence>MQFEELSNEEWSRVGPMLNDKPATGILQAGRPRAQTQVVANAILWC</sequence>
<gene>
    <name evidence="1" type="ORF">SAMN04487926_11868</name>
</gene>
<evidence type="ECO:0000313" key="1">
    <source>
        <dbReference type="EMBL" id="SDI50750.1"/>
    </source>
</evidence>
<dbReference type="EMBL" id="FNDI01000018">
    <property type="protein sequence ID" value="SDI50750.1"/>
    <property type="molecule type" value="Genomic_DNA"/>
</dbReference>
<keyword evidence="2" id="KW-1185">Reference proteome</keyword>